<feature type="region of interest" description="Disordered" evidence="1">
    <location>
        <begin position="1"/>
        <end position="125"/>
    </location>
</feature>
<gene>
    <name evidence="2" type="ORF">ACFSKU_18985</name>
</gene>
<comment type="caution">
    <text evidence="2">The sequence shown here is derived from an EMBL/GenBank/DDBJ whole genome shotgun (WGS) entry which is preliminary data.</text>
</comment>
<proteinExistence type="predicted"/>
<evidence type="ECO:0000313" key="3">
    <source>
        <dbReference type="Proteomes" id="UP001597369"/>
    </source>
</evidence>
<sequence length="125" mass="13777">MENREEDKNKKIEPTSTKTNNDDYNERMSMGNTPDPSAKRNIGPGGEQERAGQKDKLENLHIGGNETTGYGDNDHSSVESFAQGPGYEYEGSDTAMDDSVSGIRRGDQPLGEDEEKSSDADFSRR</sequence>
<keyword evidence="3" id="KW-1185">Reference proteome</keyword>
<protein>
    <submittedName>
        <fullName evidence="2">Uncharacterized protein</fullName>
    </submittedName>
</protein>
<evidence type="ECO:0000256" key="1">
    <source>
        <dbReference type="SAM" id="MobiDB-lite"/>
    </source>
</evidence>
<accession>A0ABW4X4G7</accession>
<feature type="compositionally biased region" description="Basic and acidic residues" evidence="1">
    <location>
        <begin position="1"/>
        <end position="13"/>
    </location>
</feature>
<evidence type="ECO:0000313" key="2">
    <source>
        <dbReference type="EMBL" id="MFD2068982.1"/>
    </source>
</evidence>
<name>A0ABW4X4G7_9BACT</name>
<reference evidence="3" key="1">
    <citation type="journal article" date="2019" name="Int. J. Syst. Evol. Microbiol.">
        <title>The Global Catalogue of Microorganisms (GCM) 10K type strain sequencing project: providing services to taxonomists for standard genome sequencing and annotation.</title>
        <authorList>
            <consortium name="The Broad Institute Genomics Platform"/>
            <consortium name="The Broad Institute Genome Sequencing Center for Infectious Disease"/>
            <person name="Wu L."/>
            <person name="Ma J."/>
        </authorList>
    </citation>
    <scope>NUCLEOTIDE SEQUENCE [LARGE SCALE GENOMIC DNA]</scope>
    <source>
        <strain evidence="3">JCM 16545</strain>
    </source>
</reference>
<dbReference type="Proteomes" id="UP001597369">
    <property type="component" value="Unassembled WGS sequence"/>
</dbReference>
<dbReference type="RefSeq" id="WP_229957569.1">
    <property type="nucleotide sequence ID" value="NZ_JAJJWI010000001.1"/>
</dbReference>
<organism evidence="2 3">
    <name type="scientific">Pontibacter silvestris</name>
    <dbReference type="NCBI Taxonomy" id="2305183"/>
    <lineage>
        <taxon>Bacteria</taxon>
        <taxon>Pseudomonadati</taxon>
        <taxon>Bacteroidota</taxon>
        <taxon>Cytophagia</taxon>
        <taxon>Cytophagales</taxon>
        <taxon>Hymenobacteraceae</taxon>
        <taxon>Pontibacter</taxon>
    </lineage>
</organism>
<feature type="compositionally biased region" description="Basic and acidic residues" evidence="1">
    <location>
        <begin position="47"/>
        <end position="59"/>
    </location>
</feature>
<dbReference type="EMBL" id="JBHUHV010000058">
    <property type="protein sequence ID" value="MFD2068982.1"/>
    <property type="molecule type" value="Genomic_DNA"/>
</dbReference>